<dbReference type="GO" id="GO:0032008">
    <property type="term" value="P:positive regulation of TOR signaling"/>
    <property type="evidence" value="ECO:0007669"/>
    <property type="project" value="TreeGrafter"/>
</dbReference>
<evidence type="ECO:0000256" key="9">
    <source>
        <dbReference type="ARBA" id="ARBA00022927"/>
    </source>
</evidence>
<evidence type="ECO:0000256" key="6">
    <source>
        <dbReference type="ARBA" id="ARBA00022574"/>
    </source>
</evidence>
<dbReference type="FunFam" id="2.130.10.10:FF:000017">
    <property type="entry name" value="SEC13 homolog (S. cerevisiae)"/>
    <property type="match status" value="1"/>
</dbReference>
<organism evidence="15 16">
    <name type="scientific">Lottia gigantea</name>
    <name type="common">Giant owl limpet</name>
    <dbReference type="NCBI Taxonomy" id="225164"/>
    <lineage>
        <taxon>Eukaryota</taxon>
        <taxon>Metazoa</taxon>
        <taxon>Spiralia</taxon>
        <taxon>Lophotrochozoa</taxon>
        <taxon>Mollusca</taxon>
        <taxon>Gastropoda</taxon>
        <taxon>Patellogastropoda</taxon>
        <taxon>Lottioidea</taxon>
        <taxon>Lottiidae</taxon>
        <taxon>Lottia</taxon>
    </lineage>
</organism>
<dbReference type="GO" id="GO:0032527">
    <property type="term" value="P:protein exit from endoplasmic reticulum"/>
    <property type="evidence" value="ECO:0007669"/>
    <property type="project" value="TreeGrafter"/>
</dbReference>
<dbReference type="PROSITE" id="PS50082">
    <property type="entry name" value="WD_REPEATS_2"/>
    <property type="match status" value="4"/>
</dbReference>
<accession>V4BAM6</accession>
<dbReference type="GO" id="GO:0090114">
    <property type="term" value="P:COPII-coated vesicle budding"/>
    <property type="evidence" value="ECO:0007669"/>
    <property type="project" value="TreeGrafter"/>
</dbReference>
<feature type="repeat" description="WD" evidence="14">
    <location>
        <begin position="53"/>
        <end position="87"/>
    </location>
</feature>
<reference evidence="15 16" key="1">
    <citation type="journal article" date="2013" name="Nature">
        <title>Insights into bilaterian evolution from three spiralian genomes.</title>
        <authorList>
            <person name="Simakov O."/>
            <person name="Marletaz F."/>
            <person name="Cho S.J."/>
            <person name="Edsinger-Gonzales E."/>
            <person name="Havlak P."/>
            <person name="Hellsten U."/>
            <person name="Kuo D.H."/>
            <person name="Larsson T."/>
            <person name="Lv J."/>
            <person name="Arendt D."/>
            <person name="Savage R."/>
            <person name="Osoegawa K."/>
            <person name="de Jong P."/>
            <person name="Grimwood J."/>
            <person name="Chapman J.A."/>
            <person name="Shapiro H."/>
            <person name="Aerts A."/>
            <person name="Otillar R.P."/>
            <person name="Terry A.Y."/>
            <person name="Boore J.L."/>
            <person name="Grigoriev I.V."/>
            <person name="Lindberg D.R."/>
            <person name="Seaver E.C."/>
            <person name="Weisblat D.A."/>
            <person name="Putnam N.H."/>
            <person name="Rokhsar D.S."/>
        </authorList>
    </citation>
    <scope>NUCLEOTIDE SEQUENCE [LARGE SCALE GENOMIC DNA]</scope>
</reference>
<gene>
    <name evidence="15" type="ORF">LOTGIDRAFT_207505</name>
</gene>
<comment type="similarity">
    <text evidence="3">Belongs to the WD repeat SEC13 family.</text>
</comment>
<dbReference type="GO" id="GO:0006606">
    <property type="term" value="P:protein import into nucleus"/>
    <property type="evidence" value="ECO:0007669"/>
    <property type="project" value="TreeGrafter"/>
</dbReference>
<dbReference type="GeneID" id="20245998"/>
<evidence type="ECO:0000256" key="4">
    <source>
        <dbReference type="ARBA" id="ARBA00019195"/>
    </source>
</evidence>
<dbReference type="EMBL" id="KB199699">
    <property type="protein sequence ID" value="ESP04556.1"/>
    <property type="molecule type" value="Genomic_DNA"/>
</dbReference>
<evidence type="ECO:0000256" key="11">
    <source>
        <dbReference type="ARBA" id="ARBA00023132"/>
    </source>
</evidence>
<keyword evidence="8" id="KW-0509">mRNA transport</keyword>
<dbReference type="InterPro" id="IPR037363">
    <property type="entry name" value="Sec13/Seh1_fam"/>
</dbReference>
<dbReference type="GO" id="GO:0005764">
    <property type="term" value="C:lysosome"/>
    <property type="evidence" value="ECO:0007669"/>
    <property type="project" value="UniProtKB-SubCell"/>
</dbReference>
<dbReference type="InterPro" id="IPR001680">
    <property type="entry name" value="WD40_rpt"/>
</dbReference>
<protein>
    <recommendedName>
        <fullName evidence="4">Protein SEC13 homolog</fullName>
    </recommendedName>
</protein>
<dbReference type="OMA" id="IWKEEGD"/>
<keyword evidence="11" id="KW-0906">Nuclear pore complex</keyword>
<dbReference type="KEGG" id="lgi:LOTGIDRAFT_207505"/>
<evidence type="ECO:0000256" key="13">
    <source>
        <dbReference type="ARBA" id="ARBA00023242"/>
    </source>
</evidence>
<name>V4BAM6_LOTGI</name>
<sequence length="317" mass="35001">MVSVLNTVDTAHEDMVHDAQLDYYGTKLATCSSDRSVKVFDVRNGQQTLISDLAGHEGPVWQLAWAHPMFGNTLASCGYDRKVIIWKENNGTWGKIYEYTNHDSSVNSVAFAPHEFGLLLACGSSDGTISIISSTGDGTWDSKKINNAHSIGCNAVSWAPAVTPNSLFDTGIRQQPVKRIVSGGCDNLVKIWREEEGQWIEEQKLDGHSDWVRDVAWAPSIGLPKSIIATCSQDCRVIIWTNDGSNTTWVSKVLQKFNDVVWHVSWSITGNILAVSGGDNKVSLWKESTEGQWVCISDVNKGQGQISEDKDRENQQN</sequence>
<evidence type="ECO:0000256" key="3">
    <source>
        <dbReference type="ARBA" id="ARBA00010102"/>
    </source>
</evidence>
<feature type="repeat" description="WD" evidence="14">
    <location>
        <begin position="99"/>
        <end position="131"/>
    </location>
</feature>
<dbReference type="SMART" id="SM00320">
    <property type="entry name" value="WD40"/>
    <property type="match status" value="6"/>
</dbReference>
<dbReference type="AlphaFoldDB" id="V4BAM6"/>
<keyword evidence="6 14" id="KW-0853">WD repeat</keyword>
<dbReference type="PANTHER" id="PTHR11024">
    <property type="entry name" value="NUCLEAR PORE COMPLEX PROTEIN SEC13 / SEH1 FAMILY MEMBER"/>
    <property type="match status" value="1"/>
</dbReference>
<dbReference type="GO" id="GO:0051028">
    <property type="term" value="P:mRNA transport"/>
    <property type="evidence" value="ECO:0007669"/>
    <property type="project" value="UniProtKB-KW"/>
</dbReference>
<keyword evidence="10" id="KW-0811">Translocation</keyword>
<dbReference type="GO" id="GO:0031080">
    <property type="term" value="C:nuclear pore outer ring"/>
    <property type="evidence" value="ECO:0007669"/>
    <property type="project" value="TreeGrafter"/>
</dbReference>
<dbReference type="CTD" id="20245998"/>
<evidence type="ECO:0000256" key="1">
    <source>
        <dbReference type="ARBA" id="ARBA00004371"/>
    </source>
</evidence>
<dbReference type="Pfam" id="PF00400">
    <property type="entry name" value="WD40"/>
    <property type="match status" value="5"/>
</dbReference>
<dbReference type="RefSeq" id="XP_009044725.1">
    <property type="nucleotide sequence ID" value="XM_009046477.1"/>
</dbReference>
<evidence type="ECO:0000256" key="12">
    <source>
        <dbReference type="ARBA" id="ARBA00023228"/>
    </source>
</evidence>
<comment type="subcellular location">
    <subcellularLocation>
        <location evidence="1">Lysosome</location>
    </subcellularLocation>
    <subcellularLocation>
        <location evidence="2">Nucleus</location>
        <location evidence="2">Nuclear pore complex</location>
    </subcellularLocation>
</comment>
<keyword evidence="12" id="KW-0458">Lysosome</keyword>
<keyword evidence="13" id="KW-0539">Nucleus</keyword>
<proteinExistence type="inferred from homology"/>
<dbReference type="GO" id="GO:0030127">
    <property type="term" value="C:COPII vesicle coat"/>
    <property type="evidence" value="ECO:0007669"/>
    <property type="project" value="TreeGrafter"/>
</dbReference>
<dbReference type="HOGENOM" id="CLU_032441_0_1_1"/>
<feature type="repeat" description="WD" evidence="14">
    <location>
        <begin position="9"/>
        <end position="50"/>
    </location>
</feature>
<feature type="repeat" description="WD" evidence="14">
    <location>
        <begin position="205"/>
        <end position="240"/>
    </location>
</feature>
<evidence type="ECO:0000256" key="8">
    <source>
        <dbReference type="ARBA" id="ARBA00022816"/>
    </source>
</evidence>
<dbReference type="GO" id="GO:0005198">
    <property type="term" value="F:structural molecule activity"/>
    <property type="evidence" value="ECO:0007669"/>
    <property type="project" value="InterPro"/>
</dbReference>
<evidence type="ECO:0000256" key="7">
    <source>
        <dbReference type="ARBA" id="ARBA00022737"/>
    </source>
</evidence>
<evidence type="ECO:0000256" key="2">
    <source>
        <dbReference type="ARBA" id="ARBA00004567"/>
    </source>
</evidence>
<evidence type="ECO:0000256" key="14">
    <source>
        <dbReference type="PROSITE-ProRule" id="PRU00221"/>
    </source>
</evidence>
<dbReference type="STRING" id="225164.V4BAM6"/>
<dbReference type="InterPro" id="IPR015943">
    <property type="entry name" value="WD40/YVTN_repeat-like_dom_sf"/>
</dbReference>
<evidence type="ECO:0000256" key="10">
    <source>
        <dbReference type="ARBA" id="ARBA00023010"/>
    </source>
</evidence>
<keyword evidence="16" id="KW-1185">Reference proteome</keyword>
<evidence type="ECO:0000313" key="15">
    <source>
        <dbReference type="EMBL" id="ESP04556.1"/>
    </source>
</evidence>
<dbReference type="SUPFAM" id="SSF50978">
    <property type="entry name" value="WD40 repeat-like"/>
    <property type="match status" value="1"/>
</dbReference>
<dbReference type="Gene3D" id="2.130.10.10">
    <property type="entry name" value="YVTN repeat-like/Quinoprotein amine dehydrogenase"/>
    <property type="match status" value="1"/>
</dbReference>
<keyword evidence="5" id="KW-0813">Transport</keyword>
<dbReference type="OrthoDB" id="364224at2759"/>
<keyword evidence="7" id="KW-0677">Repeat</keyword>
<evidence type="ECO:0000256" key="5">
    <source>
        <dbReference type="ARBA" id="ARBA00022448"/>
    </source>
</evidence>
<dbReference type="PANTHER" id="PTHR11024:SF2">
    <property type="entry name" value="PROTEIN SEC13 HOMOLOG"/>
    <property type="match status" value="1"/>
</dbReference>
<evidence type="ECO:0000313" key="16">
    <source>
        <dbReference type="Proteomes" id="UP000030746"/>
    </source>
</evidence>
<dbReference type="InterPro" id="IPR036322">
    <property type="entry name" value="WD40_repeat_dom_sf"/>
</dbReference>
<keyword evidence="9" id="KW-0653">Protein transport</keyword>
<dbReference type="Proteomes" id="UP000030746">
    <property type="component" value="Unassembled WGS sequence"/>
</dbReference>